<organism evidence="1 2">
    <name type="scientific">Desulfomonile tiedjei</name>
    <dbReference type="NCBI Taxonomy" id="2358"/>
    <lineage>
        <taxon>Bacteria</taxon>
        <taxon>Pseudomonadati</taxon>
        <taxon>Thermodesulfobacteriota</taxon>
        <taxon>Desulfomonilia</taxon>
        <taxon>Desulfomonilales</taxon>
        <taxon>Desulfomonilaceae</taxon>
        <taxon>Desulfomonile</taxon>
    </lineage>
</organism>
<dbReference type="AlphaFoldDB" id="A0A9D6V665"/>
<gene>
    <name evidence="1" type="ORF">HY912_19100</name>
</gene>
<name>A0A9D6V665_9BACT</name>
<dbReference type="EMBL" id="JACRDE010000499">
    <property type="protein sequence ID" value="MBI5251604.1"/>
    <property type="molecule type" value="Genomic_DNA"/>
</dbReference>
<evidence type="ECO:0000313" key="1">
    <source>
        <dbReference type="EMBL" id="MBI5251604.1"/>
    </source>
</evidence>
<sequence length="85" mass="9489">MQSCNPVLTGRAAPAIDSLRANGYFYANPSGGIADFLDEIAGTTHVVRDNIKLIKPPEKQQSYPDNLEYIYKLGMNKKREIMDTL</sequence>
<comment type="caution">
    <text evidence="1">The sequence shown here is derived from an EMBL/GenBank/DDBJ whole genome shotgun (WGS) entry which is preliminary data.</text>
</comment>
<dbReference type="Proteomes" id="UP000807825">
    <property type="component" value="Unassembled WGS sequence"/>
</dbReference>
<evidence type="ECO:0000313" key="2">
    <source>
        <dbReference type="Proteomes" id="UP000807825"/>
    </source>
</evidence>
<protein>
    <submittedName>
        <fullName evidence="1">Uncharacterized protein</fullName>
    </submittedName>
</protein>
<reference evidence="1" key="1">
    <citation type="submission" date="2020-07" db="EMBL/GenBank/DDBJ databases">
        <title>Huge and variable diversity of episymbiotic CPR bacteria and DPANN archaea in groundwater ecosystems.</title>
        <authorList>
            <person name="He C.Y."/>
            <person name="Keren R."/>
            <person name="Whittaker M."/>
            <person name="Farag I.F."/>
            <person name="Doudna J."/>
            <person name="Cate J.H.D."/>
            <person name="Banfield J.F."/>
        </authorList>
    </citation>
    <scope>NUCLEOTIDE SEQUENCE</scope>
    <source>
        <strain evidence="1">NC_groundwater_1664_Pr3_B-0.1um_52_9</strain>
    </source>
</reference>
<accession>A0A9D6V665</accession>
<proteinExistence type="predicted"/>